<evidence type="ECO:0000313" key="1">
    <source>
        <dbReference type="EMBL" id="NJP37653.1"/>
    </source>
</evidence>
<name>A0A969PTK1_9BACI</name>
<dbReference type="AlphaFoldDB" id="A0A969PTK1"/>
<organism evidence="1 2">
    <name type="scientific">Alkalicoccus luteus</name>
    <dbReference type="NCBI Taxonomy" id="1237094"/>
    <lineage>
        <taxon>Bacteria</taxon>
        <taxon>Bacillati</taxon>
        <taxon>Bacillota</taxon>
        <taxon>Bacilli</taxon>
        <taxon>Bacillales</taxon>
        <taxon>Bacillaceae</taxon>
        <taxon>Alkalicoccus</taxon>
    </lineage>
</organism>
<evidence type="ECO:0000313" key="2">
    <source>
        <dbReference type="Proteomes" id="UP000752012"/>
    </source>
</evidence>
<dbReference type="EMBL" id="JAATHJ010000010">
    <property type="protein sequence ID" value="NJP37653.1"/>
    <property type="molecule type" value="Genomic_DNA"/>
</dbReference>
<sequence>MNNQQGFALLYAMMLLLLMSTSALLIVSDLNNLHQLHEQEMNRKQTGMLQQTAMEFLIRSDFRGYLEWEHDQERILVWHEPIDETTIYVTVTSGSYTREAEFVYNEESRQISAWKERVWSHD</sequence>
<reference evidence="1 2" key="1">
    <citation type="submission" date="2020-03" db="EMBL/GenBank/DDBJ databases">
        <title>Assessment of the enzymatic potential of alkaline-tolerant lipase obtained from Bacillus luteus H11 (technogenic soil) for the bioremediation of saline soils contaminated with petroleum substances.</title>
        <authorList>
            <person name="Kalwasinska A."/>
        </authorList>
    </citation>
    <scope>NUCLEOTIDE SEQUENCE [LARGE SCALE GENOMIC DNA]</scope>
    <source>
        <strain evidence="1 2">H11</strain>
    </source>
</reference>
<protein>
    <recommendedName>
        <fullName evidence="3">ComG operon protein 7</fullName>
    </recommendedName>
</protein>
<evidence type="ECO:0008006" key="3">
    <source>
        <dbReference type="Google" id="ProtNLM"/>
    </source>
</evidence>
<comment type="caution">
    <text evidence="1">The sequence shown here is derived from an EMBL/GenBank/DDBJ whole genome shotgun (WGS) entry which is preliminary data.</text>
</comment>
<gene>
    <name evidence="1" type="ORF">HCN83_08645</name>
</gene>
<keyword evidence="2" id="KW-1185">Reference proteome</keyword>
<accession>A0A969PTK1</accession>
<proteinExistence type="predicted"/>
<dbReference type="Proteomes" id="UP000752012">
    <property type="component" value="Unassembled WGS sequence"/>
</dbReference>